<dbReference type="SUPFAM" id="SSF54001">
    <property type="entry name" value="Cysteine proteinases"/>
    <property type="match status" value="1"/>
</dbReference>
<feature type="domain" description="USP" evidence="1">
    <location>
        <begin position="228"/>
        <end position="847"/>
    </location>
</feature>
<dbReference type="PROSITE" id="PS51283">
    <property type="entry name" value="DUSP"/>
    <property type="match status" value="1"/>
</dbReference>
<sequence length="847" mass="100128">MSKSLFEEKKHVTELLSKHSEQICGEFWYMIEKSWFNTWKRYIEQKINQNEELRFAEPKEINNFPLFSSQNQLKNNLIQDLDYVAVHSKVWEYLYKIYSGGPVIKYVIQEAQNNNENINENKLMYFYYYKFMNSKYQLITIIQFRLTNKVSDIWDQISNIIQTPAKLIRIYLMDKNEKKSHELINFTKKTILHYFKEDTKLIFDIADSSNKTTLNPIIEQQYMYAGLTGIRNIGNSCWFISAIQCLLNTQPLCEYFLTQKHLLDINTTNPLGMKGQLAACFSKMCQDYWSGNYSIISMQELKSVIGNFSTQFKTNDQFDSHELITFLIDALHEDLNRILKKPYIEEITGKNNVDLKKLAKESLSNFKKRNDSFICDKFQGLLLNKLKCTSCDLISYKFEPMMSLSIPLVTKKNNEYDVVVIPIDRSIEPIMQYHVTSKKSEGLKGFLKSLFGMCGIEGESLQLTDVFGSSIYKIHNTERSFENIRKSDNLVAYQIPKYDKYNEVLIPIYFYYLNGTQDYRFGYPGRIKLKIGEINYDEFFKLLNEKIYELLPNLEEYCKNFEEGNFEIITNLKINSNEQNNNNSNKFKKNKRILNQEEKQELYEQYGFKKSKFTPAYKISIGKQNFSGRFEEEFIDFESKSNTTFLIHEKIRIGIKLNPIFTDKFPQYINLISKFNKHESVNIYQEKVKELKLKNKFGIPLELCIKNFLQEEQLSDNNEWFCPSCKKHINAIKKFSIWDLPEILIIQLKRFQNNNFFRSKLQSLIDFPLVLDMSDYINDNLNLSRCKYQLFAISNHDGAFNGGHYYSYCKNFKSENWFKYNDSVISEITDLGSLKTESAYILLYQRI</sequence>
<keyword evidence="4" id="KW-1185">Reference proteome</keyword>
<dbReference type="InterPro" id="IPR035927">
    <property type="entry name" value="DUSP-like_sf"/>
</dbReference>
<organism evidence="3 4">
    <name type="scientific">Anaeramoeba flamelloides</name>
    <dbReference type="NCBI Taxonomy" id="1746091"/>
    <lineage>
        <taxon>Eukaryota</taxon>
        <taxon>Metamonada</taxon>
        <taxon>Anaeramoebidae</taxon>
        <taxon>Anaeramoeba</taxon>
    </lineage>
</organism>
<reference evidence="3" key="1">
    <citation type="submission" date="2022-08" db="EMBL/GenBank/DDBJ databases">
        <title>Novel sulfate-reducing endosymbionts in the free-living metamonad Anaeramoeba.</title>
        <authorList>
            <person name="Jerlstrom-Hultqvist J."/>
            <person name="Cepicka I."/>
            <person name="Gallot-Lavallee L."/>
            <person name="Salas-Leiva D."/>
            <person name="Curtis B.A."/>
            <person name="Zahonova K."/>
            <person name="Pipaliya S."/>
            <person name="Dacks J."/>
            <person name="Roger A.J."/>
        </authorList>
    </citation>
    <scope>NUCLEOTIDE SEQUENCE</scope>
    <source>
        <strain evidence="3">Schooner1</strain>
    </source>
</reference>
<dbReference type="Gene3D" id="3.30.2230.10">
    <property type="entry name" value="DUSP-like"/>
    <property type="match status" value="1"/>
</dbReference>
<comment type="caution">
    <text evidence="3">The sequence shown here is derived from an EMBL/GenBank/DDBJ whole genome shotgun (WGS) entry which is preliminary data.</text>
</comment>
<dbReference type="Pfam" id="PF06337">
    <property type="entry name" value="DUSP"/>
    <property type="match status" value="1"/>
</dbReference>
<dbReference type="PANTHER" id="PTHR21646">
    <property type="entry name" value="UBIQUITIN CARBOXYL-TERMINAL HYDROLASE"/>
    <property type="match status" value="1"/>
</dbReference>
<dbReference type="EMBL" id="JAOAOG010000266">
    <property type="protein sequence ID" value="KAJ6235057.1"/>
    <property type="molecule type" value="Genomic_DNA"/>
</dbReference>
<dbReference type="Proteomes" id="UP001150062">
    <property type="component" value="Unassembled WGS sequence"/>
</dbReference>
<dbReference type="PANTHER" id="PTHR21646:SF46">
    <property type="entry name" value="UBIQUITIN CARBOXYL-TERMINAL HYDROLASE"/>
    <property type="match status" value="1"/>
</dbReference>
<name>A0ABQ8XR14_9EUKA</name>
<dbReference type="Gene3D" id="3.90.70.10">
    <property type="entry name" value="Cysteine proteinases"/>
    <property type="match status" value="2"/>
</dbReference>
<evidence type="ECO:0000259" key="2">
    <source>
        <dbReference type="PROSITE" id="PS51283"/>
    </source>
</evidence>
<dbReference type="InterPro" id="IPR038765">
    <property type="entry name" value="Papain-like_cys_pep_sf"/>
</dbReference>
<dbReference type="InterPro" id="IPR018200">
    <property type="entry name" value="USP_CS"/>
</dbReference>
<dbReference type="InterPro" id="IPR028889">
    <property type="entry name" value="USP"/>
</dbReference>
<dbReference type="GO" id="GO:0016787">
    <property type="term" value="F:hydrolase activity"/>
    <property type="evidence" value="ECO:0007669"/>
    <property type="project" value="UniProtKB-KW"/>
</dbReference>
<gene>
    <name evidence="3" type="ORF">M0813_29037</name>
</gene>
<evidence type="ECO:0000313" key="4">
    <source>
        <dbReference type="Proteomes" id="UP001150062"/>
    </source>
</evidence>
<proteinExistence type="predicted"/>
<feature type="domain" description="DUSP" evidence="2">
    <location>
        <begin position="3"/>
        <end position="109"/>
    </location>
</feature>
<dbReference type="PROSITE" id="PS50235">
    <property type="entry name" value="USP_3"/>
    <property type="match status" value="1"/>
</dbReference>
<protein>
    <submittedName>
        <fullName evidence="3">Ubiquitin carboxyl-terminal hydrolase 11</fullName>
    </submittedName>
</protein>
<dbReference type="InterPro" id="IPR006615">
    <property type="entry name" value="Pept_C19_DUSP"/>
</dbReference>
<keyword evidence="3" id="KW-0378">Hydrolase</keyword>
<dbReference type="InterPro" id="IPR001394">
    <property type="entry name" value="Peptidase_C19_UCH"/>
</dbReference>
<dbReference type="Pfam" id="PF00443">
    <property type="entry name" value="UCH"/>
    <property type="match status" value="1"/>
</dbReference>
<dbReference type="SUPFAM" id="SSF143791">
    <property type="entry name" value="DUSP-like"/>
    <property type="match status" value="1"/>
</dbReference>
<accession>A0ABQ8XR14</accession>
<dbReference type="PROSITE" id="PS00973">
    <property type="entry name" value="USP_2"/>
    <property type="match status" value="1"/>
</dbReference>
<dbReference type="SMART" id="SM00695">
    <property type="entry name" value="DUSP"/>
    <property type="match status" value="1"/>
</dbReference>
<dbReference type="InterPro" id="IPR050185">
    <property type="entry name" value="Ub_carboxyl-term_hydrolase"/>
</dbReference>
<evidence type="ECO:0000313" key="3">
    <source>
        <dbReference type="EMBL" id="KAJ6235057.1"/>
    </source>
</evidence>
<evidence type="ECO:0000259" key="1">
    <source>
        <dbReference type="PROSITE" id="PS50235"/>
    </source>
</evidence>